<dbReference type="EMBL" id="LGTC01000001">
    <property type="protein sequence ID" value="KNY26240.1"/>
    <property type="molecule type" value="Genomic_DNA"/>
</dbReference>
<dbReference type="InterPro" id="IPR029061">
    <property type="entry name" value="THDP-binding"/>
</dbReference>
<dbReference type="AlphaFoldDB" id="A0A0L6JKG1"/>
<comment type="caution">
    <text evidence="18">The sequence shown here is derived from an EMBL/GenBank/DDBJ whole genome shotgun (WGS) entry which is preliminary data.</text>
</comment>
<protein>
    <recommendedName>
        <fullName evidence="4 14">Acetolactate synthase</fullName>
        <ecNumber evidence="4 14">2.2.1.6</ecNumber>
    </recommendedName>
</protein>
<evidence type="ECO:0000313" key="19">
    <source>
        <dbReference type="Proteomes" id="UP000036923"/>
    </source>
</evidence>
<dbReference type="RefSeq" id="WP_036942245.1">
    <property type="nucleotide sequence ID" value="NZ_JQKC01000018.1"/>
</dbReference>
<evidence type="ECO:0000256" key="12">
    <source>
        <dbReference type="ARBA" id="ARBA00023304"/>
    </source>
</evidence>
<proteinExistence type="inferred from homology"/>
<dbReference type="Proteomes" id="UP000036923">
    <property type="component" value="Unassembled WGS sequence"/>
</dbReference>
<reference evidence="19" key="1">
    <citation type="submission" date="2015-07" db="EMBL/GenBank/DDBJ databases">
        <title>Near-Complete Genome Sequence of the Cellulolytic Bacterium Bacteroides (Pseudobacteroides) cellulosolvens ATCC 35603.</title>
        <authorList>
            <person name="Dassa B."/>
            <person name="Utturkar S.M."/>
            <person name="Klingeman D.M."/>
            <person name="Hurt R.A."/>
            <person name="Keller M."/>
            <person name="Xu J."/>
            <person name="Reddy Y.H.K."/>
            <person name="Borovok I."/>
            <person name="Grinberg I.R."/>
            <person name="Lamed R."/>
            <person name="Zhivin O."/>
            <person name="Bayer E.A."/>
            <person name="Brown S.D."/>
        </authorList>
    </citation>
    <scope>NUCLEOTIDE SEQUENCE [LARGE SCALE GENOMIC DNA]</scope>
    <source>
        <strain evidence="19">DSM 2933</strain>
    </source>
</reference>
<dbReference type="EC" id="2.2.1.6" evidence="4 14"/>
<evidence type="ECO:0000256" key="7">
    <source>
        <dbReference type="ARBA" id="ARBA00022679"/>
    </source>
</evidence>
<dbReference type="Gene3D" id="3.40.50.1220">
    <property type="entry name" value="TPP-binding domain"/>
    <property type="match status" value="1"/>
</dbReference>
<evidence type="ECO:0000256" key="3">
    <source>
        <dbReference type="ARBA" id="ARBA00007812"/>
    </source>
</evidence>
<accession>A0A0L6JKG1</accession>
<name>A0A0L6JKG1_9FIRM</name>
<evidence type="ECO:0000256" key="9">
    <source>
        <dbReference type="ARBA" id="ARBA00022827"/>
    </source>
</evidence>
<keyword evidence="12 14" id="KW-0100">Branched-chain amino acid biosynthesis</keyword>
<dbReference type="GO" id="GO:0003984">
    <property type="term" value="F:acetolactate synthase activity"/>
    <property type="evidence" value="ECO:0007669"/>
    <property type="project" value="UniProtKB-EC"/>
</dbReference>
<evidence type="ECO:0000256" key="8">
    <source>
        <dbReference type="ARBA" id="ARBA00022723"/>
    </source>
</evidence>
<dbReference type="CDD" id="cd07035">
    <property type="entry name" value="TPP_PYR_POX_like"/>
    <property type="match status" value="1"/>
</dbReference>
<dbReference type="PANTHER" id="PTHR18968:SF170">
    <property type="entry name" value="ACETOLACTATE SYNTHASE ISOZYME 1 LARGE SUBUNIT"/>
    <property type="match status" value="1"/>
</dbReference>
<dbReference type="NCBIfam" id="TIGR00118">
    <property type="entry name" value="acolac_lg"/>
    <property type="match status" value="1"/>
</dbReference>
<dbReference type="GO" id="GO:0030976">
    <property type="term" value="F:thiamine pyrophosphate binding"/>
    <property type="evidence" value="ECO:0007669"/>
    <property type="project" value="UniProtKB-UniRule"/>
</dbReference>
<feature type="domain" description="Thiamine pyrophosphate enzyme N-terminal TPP-binding" evidence="17">
    <location>
        <begin position="12"/>
        <end position="125"/>
    </location>
</feature>
<evidence type="ECO:0000256" key="14">
    <source>
        <dbReference type="RuleBase" id="RU003591"/>
    </source>
</evidence>
<keyword evidence="7 14" id="KW-0808">Transferase</keyword>
<dbReference type="GO" id="GO:0009097">
    <property type="term" value="P:isoleucine biosynthetic process"/>
    <property type="evidence" value="ECO:0007669"/>
    <property type="project" value="UniProtKB-UniPathway"/>
</dbReference>
<dbReference type="PATRIC" id="fig|398512.5.peg.1561"/>
<dbReference type="FunFam" id="3.40.50.1220:FF:000008">
    <property type="entry name" value="Acetolactate synthase"/>
    <property type="match status" value="1"/>
</dbReference>
<dbReference type="FunFam" id="3.40.50.970:FF:000007">
    <property type="entry name" value="Acetolactate synthase"/>
    <property type="match status" value="1"/>
</dbReference>
<dbReference type="eggNOG" id="COG0028">
    <property type="taxonomic scope" value="Bacteria"/>
</dbReference>
<dbReference type="UniPathway" id="UPA00047">
    <property type="reaction ID" value="UER00055"/>
</dbReference>
<dbReference type="InterPro" id="IPR000399">
    <property type="entry name" value="TPP-bd_CS"/>
</dbReference>
<comment type="pathway">
    <text evidence="2 14">Amino-acid biosynthesis; L-valine biosynthesis; L-valine from pyruvate: step 1/4.</text>
</comment>
<sequence>MADTKKFTETINGAQLLIKLLEHQGIDVIAGIPGGANLPMYDALYESSIRHILVRHEQAAGFFAQGISRTTGKAAVCFATSGPGATNALTAIADAKLDSIPIVCITGQVSYSLVGTDAFQEVDTYGLTLPITKHNFLVRDVMELFEVIPEAFRIAVSGRPGPVVVDIPKDVQLQAVGIYELPDIFKPKEEEIEDIETLKTIEDAAQMINESKRPVLYIGGGVINADASGIITEIAEKNSIPVACTLMGLGAISPENPLYLGMLGMHGARYTNYLLHEADLIIALGVRFDDRATGKVDTFCPNATIIHFDIDNAEINKVKRADINIVGGLKPILHKLAPSINKNDRIEWIGKFNDLKKKHPFVMPPETDLFHPLTIIKELGNILSDDDIVATDVGQHQMWTAQGYPVRKPRTFLTSGGLGTMGFGLPTAIGAAMANPDKKVVCISGDGSILMNIQEFATLADLQSDLKVIIMNNGHLGLVRQQQEMIYNKHYIASKFDSSPDFAAIAKGFGIKGVRVDKDENPIEIIRKCISEPGPCVIDVPVRPEENVVPIVPPGKANYEMIGGEL</sequence>
<dbReference type="Gene3D" id="3.40.50.970">
    <property type="match status" value="2"/>
</dbReference>
<keyword evidence="11 14" id="KW-0786">Thiamine pyrophosphate</keyword>
<evidence type="ECO:0000256" key="4">
    <source>
        <dbReference type="ARBA" id="ARBA00013145"/>
    </source>
</evidence>
<evidence type="ECO:0000256" key="2">
    <source>
        <dbReference type="ARBA" id="ARBA00005025"/>
    </source>
</evidence>
<feature type="domain" description="Thiamine pyrophosphate enzyme central" evidence="15">
    <location>
        <begin position="201"/>
        <end position="336"/>
    </location>
</feature>
<keyword evidence="9" id="KW-0274">FAD</keyword>
<dbReference type="CDD" id="cd02015">
    <property type="entry name" value="TPP_AHAS"/>
    <property type="match status" value="1"/>
</dbReference>
<dbReference type="InterPro" id="IPR012846">
    <property type="entry name" value="Acetolactate_synth_lsu"/>
</dbReference>
<dbReference type="Pfam" id="PF00205">
    <property type="entry name" value="TPP_enzyme_M"/>
    <property type="match status" value="1"/>
</dbReference>
<evidence type="ECO:0000259" key="16">
    <source>
        <dbReference type="Pfam" id="PF02775"/>
    </source>
</evidence>
<evidence type="ECO:0000313" key="18">
    <source>
        <dbReference type="EMBL" id="KNY26240.1"/>
    </source>
</evidence>
<evidence type="ECO:0000256" key="5">
    <source>
        <dbReference type="ARBA" id="ARBA00022605"/>
    </source>
</evidence>
<dbReference type="InterPro" id="IPR029035">
    <property type="entry name" value="DHS-like_NAD/FAD-binding_dom"/>
</dbReference>
<dbReference type="InterPro" id="IPR045229">
    <property type="entry name" value="TPP_enz"/>
</dbReference>
<dbReference type="InterPro" id="IPR012000">
    <property type="entry name" value="Thiamin_PyroP_enz_cen_dom"/>
</dbReference>
<evidence type="ECO:0000256" key="13">
    <source>
        <dbReference type="ARBA" id="ARBA00048670"/>
    </source>
</evidence>
<dbReference type="Pfam" id="PF02775">
    <property type="entry name" value="TPP_enzyme_C"/>
    <property type="match status" value="1"/>
</dbReference>
<dbReference type="Pfam" id="PF02776">
    <property type="entry name" value="TPP_enzyme_N"/>
    <property type="match status" value="1"/>
</dbReference>
<dbReference type="InterPro" id="IPR011766">
    <property type="entry name" value="TPP_enzyme_TPP-bd"/>
</dbReference>
<keyword evidence="5 14" id="KW-0028">Amino-acid biosynthesis</keyword>
<comment type="similarity">
    <text evidence="3 14">Belongs to the TPP enzyme family.</text>
</comment>
<keyword evidence="19" id="KW-1185">Reference proteome</keyword>
<evidence type="ECO:0000259" key="17">
    <source>
        <dbReference type="Pfam" id="PF02776"/>
    </source>
</evidence>
<evidence type="ECO:0000256" key="6">
    <source>
        <dbReference type="ARBA" id="ARBA00022630"/>
    </source>
</evidence>
<evidence type="ECO:0000259" key="15">
    <source>
        <dbReference type="Pfam" id="PF00205"/>
    </source>
</evidence>
<organism evidence="18 19">
    <name type="scientific">Pseudobacteroides cellulosolvens ATCC 35603 = DSM 2933</name>
    <dbReference type="NCBI Taxonomy" id="398512"/>
    <lineage>
        <taxon>Bacteria</taxon>
        <taxon>Bacillati</taxon>
        <taxon>Bacillota</taxon>
        <taxon>Clostridia</taxon>
        <taxon>Eubacteriales</taxon>
        <taxon>Oscillospiraceae</taxon>
        <taxon>Pseudobacteroides</taxon>
    </lineage>
</organism>
<dbReference type="OrthoDB" id="4494979at2"/>
<keyword evidence="8 14" id="KW-0479">Metal-binding</keyword>
<dbReference type="InterPro" id="IPR039368">
    <property type="entry name" value="AHAS_TPP"/>
</dbReference>
<dbReference type="PANTHER" id="PTHR18968">
    <property type="entry name" value="THIAMINE PYROPHOSPHATE ENZYMES"/>
    <property type="match status" value="1"/>
</dbReference>
<dbReference type="GO" id="GO:0050660">
    <property type="term" value="F:flavin adenine dinucleotide binding"/>
    <property type="evidence" value="ECO:0007669"/>
    <property type="project" value="InterPro"/>
</dbReference>
<comment type="cofactor">
    <cofactor evidence="14">
        <name>thiamine diphosphate</name>
        <dbReference type="ChEBI" id="CHEBI:58937"/>
    </cofactor>
    <text evidence="14">Binds 1 thiamine pyrophosphate per subunit.</text>
</comment>
<comment type="catalytic activity">
    <reaction evidence="13 14">
        <text>2 pyruvate + H(+) = (2S)-2-acetolactate + CO2</text>
        <dbReference type="Rhea" id="RHEA:25249"/>
        <dbReference type="ChEBI" id="CHEBI:15361"/>
        <dbReference type="ChEBI" id="CHEBI:15378"/>
        <dbReference type="ChEBI" id="CHEBI:16526"/>
        <dbReference type="ChEBI" id="CHEBI:58476"/>
        <dbReference type="EC" id="2.2.1.6"/>
    </reaction>
</comment>
<gene>
    <name evidence="18" type="ORF">Bccel_1502</name>
</gene>
<dbReference type="GO" id="GO:0005948">
    <property type="term" value="C:acetolactate synthase complex"/>
    <property type="evidence" value="ECO:0007669"/>
    <property type="project" value="TreeGrafter"/>
</dbReference>
<dbReference type="STRING" id="398512.Bccel_1502"/>
<dbReference type="GO" id="GO:0009099">
    <property type="term" value="P:L-valine biosynthetic process"/>
    <property type="evidence" value="ECO:0007669"/>
    <property type="project" value="UniProtKB-UniPathway"/>
</dbReference>
<dbReference type="SUPFAM" id="SSF52467">
    <property type="entry name" value="DHS-like NAD/FAD-binding domain"/>
    <property type="match status" value="1"/>
</dbReference>
<keyword evidence="6" id="KW-0285">Flavoprotein</keyword>
<dbReference type="SUPFAM" id="SSF52518">
    <property type="entry name" value="Thiamin diphosphate-binding fold (THDP-binding)"/>
    <property type="match status" value="2"/>
</dbReference>
<evidence type="ECO:0000256" key="10">
    <source>
        <dbReference type="ARBA" id="ARBA00022842"/>
    </source>
</evidence>
<dbReference type="InterPro" id="IPR012001">
    <property type="entry name" value="Thiamin_PyroP_enz_TPP-bd_dom"/>
</dbReference>
<dbReference type="GO" id="GO:0000287">
    <property type="term" value="F:magnesium ion binding"/>
    <property type="evidence" value="ECO:0007669"/>
    <property type="project" value="UniProtKB-UniRule"/>
</dbReference>
<dbReference type="PROSITE" id="PS00187">
    <property type="entry name" value="TPP_ENZYMES"/>
    <property type="match status" value="1"/>
</dbReference>
<keyword evidence="10 14" id="KW-0460">Magnesium</keyword>
<evidence type="ECO:0000256" key="11">
    <source>
        <dbReference type="ARBA" id="ARBA00023052"/>
    </source>
</evidence>
<dbReference type="FunFam" id="3.40.50.970:FF:000016">
    <property type="entry name" value="Acetolactate synthase"/>
    <property type="match status" value="1"/>
</dbReference>
<comment type="pathway">
    <text evidence="1 14">Amino-acid biosynthesis; L-isoleucine biosynthesis; L-isoleucine from 2-oxobutanoate: step 1/4.</text>
</comment>
<feature type="domain" description="Thiamine pyrophosphate enzyme TPP-binding" evidence="16">
    <location>
        <begin position="392"/>
        <end position="540"/>
    </location>
</feature>
<evidence type="ECO:0000256" key="1">
    <source>
        <dbReference type="ARBA" id="ARBA00004974"/>
    </source>
</evidence>
<comment type="cofactor">
    <cofactor evidence="14">
        <name>Mg(2+)</name>
        <dbReference type="ChEBI" id="CHEBI:18420"/>
    </cofactor>
    <text evidence="14">Binds 1 Mg(2+) ion per subunit.</text>
</comment>
<dbReference type="UniPathway" id="UPA00049">
    <property type="reaction ID" value="UER00059"/>
</dbReference>